<dbReference type="SUPFAM" id="SSF52540">
    <property type="entry name" value="P-loop containing nucleoside triphosphate hydrolases"/>
    <property type="match status" value="1"/>
</dbReference>
<dbReference type="PANTHER" id="PTHR24220">
    <property type="entry name" value="IMPORT ATP-BINDING PROTEIN"/>
    <property type="match status" value="1"/>
</dbReference>
<dbReference type="InterPro" id="IPR027417">
    <property type="entry name" value="P-loop_NTPase"/>
</dbReference>
<dbReference type="GO" id="GO:0016887">
    <property type="term" value="F:ATP hydrolysis activity"/>
    <property type="evidence" value="ECO:0007669"/>
    <property type="project" value="InterPro"/>
</dbReference>
<accession>A0A518HQJ5</accession>
<dbReference type="RefSeq" id="WP_145386931.1">
    <property type="nucleotide sequence ID" value="NZ_CP037423.1"/>
</dbReference>
<protein>
    <submittedName>
        <fullName evidence="6">Macrolide export ATP-binding/permease protein MacB</fullName>
        <ecNumber evidence="6">3.6.3.-</ecNumber>
    </submittedName>
</protein>
<feature type="domain" description="ABC transporter" evidence="5">
    <location>
        <begin position="40"/>
        <end position="258"/>
    </location>
</feature>
<dbReference type="InterPro" id="IPR003593">
    <property type="entry name" value="AAA+_ATPase"/>
</dbReference>
<dbReference type="KEGG" id="snep:Enr13x_29410"/>
<feature type="region of interest" description="Disordered" evidence="4">
    <location>
        <begin position="1"/>
        <end position="38"/>
    </location>
</feature>
<reference evidence="6 7" key="1">
    <citation type="submission" date="2019-03" db="EMBL/GenBank/DDBJ databases">
        <title>Deep-cultivation of Planctomycetes and their phenomic and genomic characterization uncovers novel biology.</title>
        <authorList>
            <person name="Wiegand S."/>
            <person name="Jogler M."/>
            <person name="Boedeker C."/>
            <person name="Pinto D."/>
            <person name="Vollmers J."/>
            <person name="Rivas-Marin E."/>
            <person name="Kohn T."/>
            <person name="Peeters S.H."/>
            <person name="Heuer A."/>
            <person name="Rast P."/>
            <person name="Oberbeckmann S."/>
            <person name="Bunk B."/>
            <person name="Jeske O."/>
            <person name="Meyerdierks A."/>
            <person name="Storesund J.E."/>
            <person name="Kallscheuer N."/>
            <person name="Luecker S."/>
            <person name="Lage O.M."/>
            <person name="Pohl T."/>
            <person name="Merkel B.J."/>
            <person name="Hornburger P."/>
            <person name="Mueller R.-W."/>
            <person name="Bruemmer F."/>
            <person name="Labrenz M."/>
            <person name="Spormann A.M."/>
            <person name="Op den Camp H."/>
            <person name="Overmann J."/>
            <person name="Amann R."/>
            <person name="Jetten M.S.M."/>
            <person name="Mascher T."/>
            <person name="Medema M.H."/>
            <person name="Devos D.P."/>
            <person name="Kaster A.-K."/>
            <person name="Ovreas L."/>
            <person name="Rohde M."/>
            <person name="Galperin M.Y."/>
            <person name="Jogler C."/>
        </authorList>
    </citation>
    <scope>NUCLEOTIDE SEQUENCE [LARGE SCALE GENOMIC DNA]</scope>
    <source>
        <strain evidence="6 7">Enr13</strain>
    </source>
</reference>
<dbReference type="GO" id="GO:0005886">
    <property type="term" value="C:plasma membrane"/>
    <property type="evidence" value="ECO:0007669"/>
    <property type="project" value="TreeGrafter"/>
</dbReference>
<feature type="compositionally biased region" description="Polar residues" evidence="4">
    <location>
        <begin position="1"/>
        <end position="14"/>
    </location>
</feature>
<dbReference type="EC" id="3.6.3.-" evidence="6"/>
<gene>
    <name evidence="6" type="primary">macB_3</name>
    <name evidence="6" type="ORF">Enr13x_29410</name>
</gene>
<evidence type="ECO:0000256" key="4">
    <source>
        <dbReference type="SAM" id="MobiDB-lite"/>
    </source>
</evidence>
<keyword evidence="1" id="KW-0813">Transport</keyword>
<dbReference type="GO" id="GO:0022857">
    <property type="term" value="F:transmembrane transporter activity"/>
    <property type="evidence" value="ECO:0007669"/>
    <property type="project" value="TreeGrafter"/>
</dbReference>
<keyword evidence="7" id="KW-1185">Reference proteome</keyword>
<dbReference type="EMBL" id="CP037423">
    <property type="protein sequence ID" value="QDV43087.1"/>
    <property type="molecule type" value="Genomic_DNA"/>
</dbReference>
<dbReference type="InterPro" id="IPR003439">
    <property type="entry name" value="ABC_transporter-like_ATP-bd"/>
</dbReference>
<dbReference type="PROSITE" id="PS50893">
    <property type="entry name" value="ABC_TRANSPORTER_2"/>
    <property type="match status" value="1"/>
</dbReference>
<keyword evidence="3 6" id="KW-0067">ATP-binding</keyword>
<evidence type="ECO:0000256" key="3">
    <source>
        <dbReference type="ARBA" id="ARBA00022840"/>
    </source>
</evidence>
<dbReference type="SMART" id="SM00382">
    <property type="entry name" value="AAA"/>
    <property type="match status" value="1"/>
</dbReference>
<dbReference type="PROSITE" id="PS00211">
    <property type="entry name" value="ABC_TRANSPORTER_1"/>
    <property type="match status" value="1"/>
</dbReference>
<evidence type="ECO:0000313" key="7">
    <source>
        <dbReference type="Proteomes" id="UP000319004"/>
    </source>
</evidence>
<evidence type="ECO:0000259" key="5">
    <source>
        <dbReference type="PROSITE" id="PS50893"/>
    </source>
</evidence>
<dbReference type="Gene3D" id="3.40.50.300">
    <property type="entry name" value="P-loop containing nucleotide triphosphate hydrolases"/>
    <property type="match status" value="1"/>
</dbReference>
<organism evidence="6 7">
    <name type="scientific">Stieleria neptunia</name>
    <dbReference type="NCBI Taxonomy" id="2527979"/>
    <lineage>
        <taxon>Bacteria</taxon>
        <taxon>Pseudomonadati</taxon>
        <taxon>Planctomycetota</taxon>
        <taxon>Planctomycetia</taxon>
        <taxon>Pirellulales</taxon>
        <taxon>Pirellulaceae</taxon>
        <taxon>Stieleria</taxon>
    </lineage>
</organism>
<sequence>MTIINADTTASTPTDVPVGVRQGYGLGPEQSASASTPHALEAKGIAKSYVIGGQSRPVLDGIDFHVDPGECVFLAGPSGSGKTTLLSILGLLLTSDSGQLLLKDRRVDGLTEVERTMVRRERIGFVFQRFQLINGLTAEDNVSIPLTMDGMPLRDARDRAAELLCRMGLEDHRKALPTSMSPGQCQRVALARAVIGQPELILADEPTAALDGKSGKAVMELLNELTKEYASSTVVVTHDPRIYEYADRICEMENGRFK</sequence>
<keyword evidence="2" id="KW-0547">Nucleotide-binding</keyword>
<dbReference type="InterPro" id="IPR017871">
    <property type="entry name" value="ABC_transporter-like_CS"/>
</dbReference>
<evidence type="ECO:0000313" key="6">
    <source>
        <dbReference type="EMBL" id="QDV43087.1"/>
    </source>
</evidence>
<dbReference type="AlphaFoldDB" id="A0A518HQJ5"/>
<dbReference type="InterPro" id="IPR017911">
    <property type="entry name" value="MacB-like_ATP-bd"/>
</dbReference>
<proteinExistence type="predicted"/>
<keyword evidence="6" id="KW-0378">Hydrolase</keyword>
<dbReference type="CDD" id="cd03255">
    <property type="entry name" value="ABC_MJ0796_LolCDE_FtsE"/>
    <property type="match status" value="1"/>
</dbReference>
<evidence type="ECO:0000256" key="1">
    <source>
        <dbReference type="ARBA" id="ARBA00022448"/>
    </source>
</evidence>
<dbReference type="Proteomes" id="UP000319004">
    <property type="component" value="Chromosome"/>
</dbReference>
<dbReference type="InterPro" id="IPR015854">
    <property type="entry name" value="ABC_transpr_LolD-like"/>
</dbReference>
<dbReference type="PANTHER" id="PTHR24220:SF659">
    <property type="entry name" value="TRANSPORTER, PUTATIVE-RELATED"/>
    <property type="match status" value="1"/>
</dbReference>
<name>A0A518HQJ5_9BACT</name>
<dbReference type="GO" id="GO:0005524">
    <property type="term" value="F:ATP binding"/>
    <property type="evidence" value="ECO:0007669"/>
    <property type="project" value="UniProtKB-KW"/>
</dbReference>
<dbReference type="OrthoDB" id="2151853at2"/>
<evidence type="ECO:0000256" key="2">
    <source>
        <dbReference type="ARBA" id="ARBA00022741"/>
    </source>
</evidence>
<dbReference type="Pfam" id="PF00005">
    <property type="entry name" value="ABC_tran"/>
    <property type="match status" value="1"/>
</dbReference>